<evidence type="ECO:0000256" key="1">
    <source>
        <dbReference type="ARBA" id="ARBA00023242"/>
    </source>
</evidence>
<dbReference type="SUPFAM" id="SSF57701">
    <property type="entry name" value="Zn2/Cys6 DNA-binding domain"/>
    <property type="match status" value="1"/>
</dbReference>
<name>A0ABR3PQI9_9PEZI</name>
<dbReference type="PANTHER" id="PTHR47655:SF3">
    <property type="entry name" value="ZN(II)2CYS6 TRANSCRIPTION FACTOR (EUROFUNG)"/>
    <property type="match status" value="1"/>
</dbReference>
<organism evidence="4 5">
    <name type="scientific">Neodothiora populina</name>
    <dbReference type="NCBI Taxonomy" id="2781224"/>
    <lineage>
        <taxon>Eukaryota</taxon>
        <taxon>Fungi</taxon>
        <taxon>Dikarya</taxon>
        <taxon>Ascomycota</taxon>
        <taxon>Pezizomycotina</taxon>
        <taxon>Dothideomycetes</taxon>
        <taxon>Dothideomycetidae</taxon>
        <taxon>Dothideales</taxon>
        <taxon>Dothioraceae</taxon>
        <taxon>Neodothiora</taxon>
    </lineage>
</organism>
<dbReference type="PROSITE" id="PS00463">
    <property type="entry name" value="ZN2_CY6_FUNGAL_1"/>
    <property type="match status" value="1"/>
</dbReference>
<dbReference type="InterPro" id="IPR036864">
    <property type="entry name" value="Zn2-C6_fun-type_DNA-bd_sf"/>
</dbReference>
<comment type="caution">
    <text evidence="4">The sequence shown here is derived from an EMBL/GenBank/DDBJ whole genome shotgun (WGS) entry which is preliminary data.</text>
</comment>
<dbReference type="EMBL" id="JBFMKM010000001">
    <property type="protein sequence ID" value="KAL1311819.1"/>
    <property type="molecule type" value="Genomic_DNA"/>
</dbReference>
<dbReference type="PROSITE" id="PS50048">
    <property type="entry name" value="ZN2_CY6_FUNGAL_2"/>
    <property type="match status" value="1"/>
</dbReference>
<feature type="compositionally biased region" description="Polar residues" evidence="2">
    <location>
        <begin position="212"/>
        <end position="224"/>
    </location>
</feature>
<dbReference type="Proteomes" id="UP001562354">
    <property type="component" value="Unassembled WGS sequence"/>
</dbReference>
<dbReference type="RefSeq" id="XP_069204668.1">
    <property type="nucleotide sequence ID" value="XM_069341157.1"/>
</dbReference>
<feature type="compositionally biased region" description="Basic and acidic residues" evidence="2">
    <location>
        <begin position="130"/>
        <end position="140"/>
    </location>
</feature>
<dbReference type="PANTHER" id="PTHR47655">
    <property type="entry name" value="QUINIC ACID UTILIZATION ACTIVATOR"/>
    <property type="match status" value="1"/>
</dbReference>
<keyword evidence="5" id="KW-1185">Reference proteome</keyword>
<feature type="region of interest" description="Disordered" evidence="2">
    <location>
        <begin position="123"/>
        <end position="197"/>
    </location>
</feature>
<accession>A0ABR3PQI9</accession>
<dbReference type="InterPro" id="IPR001138">
    <property type="entry name" value="Zn2Cys6_DnaBD"/>
</dbReference>
<dbReference type="SMART" id="SM00066">
    <property type="entry name" value="GAL4"/>
    <property type="match status" value="1"/>
</dbReference>
<evidence type="ECO:0000259" key="3">
    <source>
        <dbReference type="PROSITE" id="PS50048"/>
    </source>
</evidence>
<gene>
    <name evidence="4" type="ORF">AAFC00_001897</name>
</gene>
<dbReference type="CDD" id="cd00067">
    <property type="entry name" value="GAL4"/>
    <property type="match status" value="1"/>
</dbReference>
<reference evidence="4 5" key="1">
    <citation type="submission" date="2024-07" db="EMBL/GenBank/DDBJ databases">
        <title>Draft sequence of the Neodothiora populina.</title>
        <authorList>
            <person name="Drown D.D."/>
            <person name="Schuette U.S."/>
            <person name="Buechlein A.B."/>
            <person name="Rusch D.R."/>
            <person name="Winton L.W."/>
            <person name="Adams G.A."/>
        </authorList>
    </citation>
    <scope>NUCLEOTIDE SEQUENCE [LARGE SCALE GENOMIC DNA]</scope>
    <source>
        <strain evidence="4 5">CPC 39397</strain>
    </source>
</reference>
<evidence type="ECO:0000256" key="2">
    <source>
        <dbReference type="SAM" id="MobiDB-lite"/>
    </source>
</evidence>
<dbReference type="Gene3D" id="4.10.240.10">
    <property type="entry name" value="Zn(2)-C6 fungal-type DNA-binding domain"/>
    <property type="match status" value="1"/>
</dbReference>
<evidence type="ECO:0000313" key="4">
    <source>
        <dbReference type="EMBL" id="KAL1311819.1"/>
    </source>
</evidence>
<proteinExistence type="predicted"/>
<feature type="region of interest" description="Disordered" evidence="2">
    <location>
        <begin position="210"/>
        <end position="241"/>
    </location>
</feature>
<sequence>MSSRESCSPPASQECQRKRIARACEGCRLRKTKCDGGKPCRKCKASNIICTTWRSKKPKDKVYAKGYVDVLERRQAQLIAGLEETYHRLVAARLWPGQELPESSGHPLVHDILSVLQVLETNDEDSDSETVDHEVEHRSVADSTSAAHSDSHSMRGTQSPPAQLPALSNSGRTIAPRPSNESVHKSSPLALAPSSKMSSRASLLSPIKISGPDSSLNGDSSVPDSSLPKLEHTISGSSSCIDSEMQPQWANVGATLDNSIVIPGTPDTCSPWEHQYSPDMTDLGMDIDFSLPGESYGNRTLLQMQDQAKTASASHWWMANPTLENQFPESMAAGGLDELSNMLYRDICSDSSMMDMYQQEYGLMPVDGTEPVY</sequence>
<dbReference type="Pfam" id="PF00172">
    <property type="entry name" value="Zn_clus"/>
    <property type="match status" value="1"/>
</dbReference>
<evidence type="ECO:0000313" key="5">
    <source>
        <dbReference type="Proteomes" id="UP001562354"/>
    </source>
</evidence>
<protein>
    <recommendedName>
        <fullName evidence="3">Zn(2)-C6 fungal-type domain-containing protein</fullName>
    </recommendedName>
</protein>
<keyword evidence="1" id="KW-0539">Nucleus</keyword>
<feature type="domain" description="Zn(2)-C6 fungal-type" evidence="3">
    <location>
        <begin position="23"/>
        <end position="52"/>
    </location>
</feature>
<dbReference type="InterPro" id="IPR052783">
    <property type="entry name" value="Metabolic/Drug-Res_Regulator"/>
</dbReference>
<feature type="compositionally biased region" description="Polar residues" evidence="2">
    <location>
        <begin position="154"/>
        <end position="172"/>
    </location>
</feature>
<dbReference type="GeneID" id="95975600"/>